<proteinExistence type="predicted"/>
<evidence type="ECO:0000313" key="2">
    <source>
        <dbReference type="Proteomes" id="UP001159363"/>
    </source>
</evidence>
<keyword evidence="2" id="KW-1185">Reference proteome</keyword>
<gene>
    <name evidence="1" type="ORF">PR048_021329</name>
</gene>
<organism evidence="1 2">
    <name type="scientific">Dryococelus australis</name>
    <dbReference type="NCBI Taxonomy" id="614101"/>
    <lineage>
        <taxon>Eukaryota</taxon>
        <taxon>Metazoa</taxon>
        <taxon>Ecdysozoa</taxon>
        <taxon>Arthropoda</taxon>
        <taxon>Hexapoda</taxon>
        <taxon>Insecta</taxon>
        <taxon>Pterygota</taxon>
        <taxon>Neoptera</taxon>
        <taxon>Polyneoptera</taxon>
        <taxon>Phasmatodea</taxon>
        <taxon>Verophasmatodea</taxon>
        <taxon>Anareolatae</taxon>
        <taxon>Phasmatidae</taxon>
        <taxon>Eurycanthinae</taxon>
        <taxon>Dryococelus</taxon>
    </lineage>
</organism>
<protein>
    <recommendedName>
        <fullName evidence="3">Transposase</fullName>
    </recommendedName>
</protein>
<reference evidence="1 2" key="1">
    <citation type="submission" date="2023-02" db="EMBL/GenBank/DDBJ databases">
        <title>LHISI_Scaffold_Assembly.</title>
        <authorList>
            <person name="Stuart O.P."/>
            <person name="Cleave R."/>
            <person name="Magrath M.J.L."/>
            <person name="Mikheyev A.S."/>
        </authorList>
    </citation>
    <scope>NUCLEOTIDE SEQUENCE [LARGE SCALE GENOMIC DNA]</scope>
    <source>
        <strain evidence="1">Daus_M_001</strain>
        <tissue evidence="1">Leg muscle</tissue>
    </source>
</reference>
<name>A0ABQ9GXY9_9NEOP</name>
<accession>A0ABQ9GXY9</accession>
<comment type="caution">
    <text evidence="1">The sequence shown here is derived from an EMBL/GenBank/DDBJ whole genome shotgun (WGS) entry which is preliminary data.</text>
</comment>
<dbReference type="EMBL" id="JARBHB010000008">
    <property type="protein sequence ID" value="KAJ8876880.1"/>
    <property type="molecule type" value="Genomic_DNA"/>
</dbReference>
<sequence length="94" mass="11206">MEHSTKNSAVNAFQKCLAPEIKKATPLIKKFVFLMELIHNIRIEKINNSHLEAECNFFRHFTWKRSLQWYWWHCQMTLFKGLSPKSSFKPHSGL</sequence>
<evidence type="ECO:0000313" key="1">
    <source>
        <dbReference type="EMBL" id="KAJ8876880.1"/>
    </source>
</evidence>
<dbReference type="Proteomes" id="UP001159363">
    <property type="component" value="Chromosome 7"/>
</dbReference>
<evidence type="ECO:0008006" key="3">
    <source>
        <dbReference type="Google" id="ProtNLM"/>
    </source>
</evidence>